<protein>
    <submittedName>
        <fullName evidence="4">KH domain-containing protein</fullName>
    </submittedName>
</protein>
<accession>A0A926VCI8</accession>
<dbReference type="Pfam" id="PF13083">
    <property type="entry name" value="KH_KhpA-B"/>
    <property type="match status" value="1"/>
</dbReference>
<dbReference type="PANTHER" id="PTHR34654">
    <property type="entry name" value="UPF0109 PROTEIN SCO5592"/>
    <property type="match status" value="1"/>
</dbReference>
<dbReference type="Proteomes" id="UP000641646">
    <property type="component" value="Unassembled WGS sequence"/>
</dbReference>
<keyword evidence="1" id="KW-0963">Cytoplasm</keyword>
<evidence type="ECO:0000256" key="2">
    <source>
        <dbReference type="ARBA" id="ARBA00022884"/>
    </source>
</evidence>
<organism evidence="4 5">
    <name type="scientific">Aerosakkonema funiforme FACHB-1375</name>
    <dbReference type="NCBI Taxonomy" id="2949571"/>
    <lineage>
        <taxon>Bacteria</taxon>
        <taxon>Bacillati</taxon>
        <taxon>Cyanobacteriota</taxon>
        <taxon>Cyanophyceae</taxon>
        <taxon>Oscillatoriophycideae</taxon>
        <taxon>Aerosakkonematales</taxon>
        <taxon>Aerosakkonemataceae</taxon>
        <taxon>Aerosakkonema</taxon>
    </lineage>
</organism>
<dbReference type="AlphaFoldDB" id="A0A926VCI8"/>
<sequence>MSSSRFVPQSPSNGKIQPLSTIPDYAGLVKYLLQPFLESKESLKVDCEISSSRPRVWIRLAFEGEDKGRVFGRGGRNIQAIRTTMEAAASAAGQSVYLDIYGGTTLEHDSGPPNRSGTRTPLPRSSSAPRSSPRLRSR</sequence>
<evidence type="ECO:0000256" key="1">
    <source>
        <dbReference type="ARBA" id="ARBA00022490"/>
    </source>
</evidence>
<evidence type="ECO:0000256" key="3">
    <source>
        <dbReference type="SAM" id="MobiDB-lite"/>
    </source>
</evidence>
<dbReference type="InterPro" id="IPR020627">
    <property type="entry name" value="KhpA"/>
</dbReference>
<comment type="caution">
    <text evidence="4">The sequence shown here is derived from an EMBL/GenBank/DDBJ whole genome shotgun (WGS) entry which is preliminary data.</text>
</comment>
<dbReference type="PANTHER" id="PTHR34654:SF1">
    <property type="entry name" value="RNA-BINDING PROTEIN KHPA"/>
    <property type="match status" value="1"/>
</dbReference>
<evidence type="ECO:0000313" key="4">
    <source>
        <dbReference type="EMBL" id="MBD2180873.1"/>
    </source>
</evidence>
<feature type="region of interest" description="Disordered" evidence="3">
    <location>
        <begin position="103"/>
        <end position="138"/>
    </location>
</feature>
<reference evidence="4" key="1">
    <citation type="journal article" date="2015" name="ISME J.">
        <title>Draft Genome Sequence of Streptomyces incarnatus NRRL8089, which Produces the Nucleoside Antibiotic Sinefungin.</title>
        <authorList>
            <person name="Oshima K."/>
            <person name="Hattori M."/>
            <person name="Shimizu H."/>
            <person name="Fukuda K."/>
            <person name="Nemoto M."/>
            <person name="Inagaki K."/>
            <person name="Tamura T."/>
        </authorList>
    </citation>
    <scope>NUCLEOTIDE SEQUENCE</scope>
    <source>
        <strain evidence="4">FACHB-1375</strain>
    </source>
</reference>
<keyword evidence="5" id="KW-1185">Reference proteome</keyword>
<feature type="compositionally biased region" description="Low complexity" evidence="3">
    <location>
        <begin position="118"/>
        <end position="132"/>
    </location>
</feature>
<evidence type="ECO:0000313" key="5">
    <source>
        <dbReference type="Proteomes" id="UP000641646"/>
    </source>
</evidence>
<proteinExistence type="predicted"/>
<dbReference type="EMBL" id="JACJPW010000013">
    <property type="protein sequence ID" value="MBD2180873.1"/>
    <property type="molecule type" value="Genomic_DNA"/>
</dbReference>
<name>A0A926VCI8_9CYAN</name>
<gene>
    <name evidence="4" type="ORF">H6G03_07115</name>
</gene>
<dbReference type="RefSeq" id="WP_190463523.1">
    <property type="nucleotide sequence ID" value="NZ_JACJPW010000013.1"/>
</dbReference>
<dbReference type="GO" id="GO:0003723">
    <property type="term" value="F:RNA binding"/>
    <property type="evidence" value="ECO:0007669"/>
    <property type="project" value="UniProtKB-KW"/>
</dbReference>
<reference evidence="4" key="2">
    <citation type="submission" date="2020-08" db="EMBL/GenBank/DDBJ databases">
        <authorList>
            <person name="Chen M."/>
            <person name="Teng W."/>
            <person name="Zhao L."/>
            <person name="Hu C."/>
            <person name="Zhou Y."/>
            <person name="Han B."/>
            <person name="Song L."/>
            <person name="Shu W."/>
        </authorList>
    </citation>
    <scope>NUCLEOTIDE SEQUENCE</scope>
    <source>
        <strain evidence="4">FACHB-1375</strain>
    </source>
</reference>
<dbReference type="CDD" id="cd22533">
    <property type="entry name" value="KH-II_YlqC-like"/>
    <property type="match status" value="1"/>
</dbReference>
<keyword evidence="2" id="KW-0694">RNA-binding</keyword>